<evidence type="ECO:0000313" key="7">
    <source>
        <dbReference type="Proteomes" id="UP000321949"/>
    </source>
</evidence>
<dbReference type="GO" id="GO:0016787">
    <property type="term" value="F:hydrolase activity"/>
    <property type="evidence" value="ECO:0007669"/>
    <property type="project" value="UniProtKB-KW"/>
</dbReference>
<keyword evidence="4" id="KW-0460">Magnesium</keyword>
<evidence type="ECO:0000313" key="6">
    <source>
        <dbReference type="EMBL" id="TXK15698.1"/>
    </source>
</evidence>
<dbReference type="InterPro" id="IPR023214">
    <property type="entry name" value="HAD_sf"/>
</dbReference>
<evidence type="ECO:0000256" key="2">
    <source>
        <dbReference type="ARBA" id="ARBA00006171"/>
    </source>
</evidence>
<keyword evidence="5" id="KW-0119">Carbohydrate metabolism</keyword>
<dbReference type="GO" id="GO:0046872">
    <property type="term" value="F:metal ion binding"/>
    <property type="evidence" value="ECO:0007669"/>
    <property type="project" value="UniProtKB-KW"/>
</dbReference>
<dbReference type="Proteomes" id="UP000321949">
    <property type="component" value="Unassembled WGS sequence"/>
</dbReference>
<dbReference type="InterPro" id="IPR006439">
    <property type="entry name" value="HAD-SF_hydro_IA"/>
</dbReference>
<accession>A0A5C8IA57</accession>
<organism evidence="6 7">
    <name type="scientific">Microbacterium saccharophilum</name>
    <dbReference type="NCBI Taxonomy" id="1213358"/>
    <lineage>
        <taxon>Bacteria</taxon>
        <taxon>Bacillati</taxon>
        <taxon>Actinomycetota</taxon>
        <taxon>Actinomycetes</taxon>
        <taxon>Micrococcales</taxon>
        <taxon>Microbacteriaceae</taxon>
        <taxon>Microbacterium</taxon>
    </lineage>
</organism>
<protein>
    <submittedName>
        <fullName evidence="6">HAD family hydrolase</fullName>
    </submittedName>
</protein>
<dbReference type="PANTHER" id="PTHR46193">
    <property type="entry name" value="6-PHOSPHOGLUCONATE PHOSPHATASE"/>
    <property type="match status" value="1"/>
</dbReference>
<dbReference type="Gene3D" id="1.10.150.240">
    <property type="entry name" value="Putative phosphatase, domain 2"/>
    <property type="match status" value="1"/>
</dbReference>
<sequence length="207" mass="21036">MDGTLTDTEPFWLDAEQKLAGVYGARWEHEDALAVVGTPLLNTARIMHERGVALPPEQIVRTMARDVAARFAAAAAAGAAPWHRGAIELAAAVAAAGIPQALVTSSPTEVASAAARAAGVFSVVVSGDDVDLPKPDPAPYLQAAAALGVDLRNAVVIEDSPSGIAAGVAAGARVIAVETALPVRREPGLTVVGSLSELGLTDLELVP</sequence>
<dbReference type="Gene3D" id="3.40.50.1000">
    <property type="entry name" value="HAD superfamily/HAD-like"/>
    <property type="match status" value="1"/>
</dbReference>
<dbReference type="SUPFAM" id="SSF56784">
    <property type="entry name" value="HAD-like"/>
    <property type="match status" value="1"/>
</dbReference>
<gene>
    <name evidence="6" type="ORF">FVP74_00580</name>
</gene>
<dbReference type="AlphaFoldDB" id="A0A5C8IA57"/>
<dbReference type="InterPro" id="IPR036412">
    <property type="entry name" value="HAD-like_sf"/>
</dbReference>
<dbReference type="PANTHER" id="PTHR46193:SF18">
    <property type="entry name" value="HEXITOL PHOSPHATASE B"/>
    <property type="match status" value="1"/>
</dbReference>
<comment type="cofactor">
    <cofactor evidence="1">
        <name>Mg(2+)</name>
        <dbReference type="ChEBI" id="CHEBI:18420"/>
    </cofactor>
</comment>
<reference evidence="6 7" key="1">
    <citation type="submission" date="2019-08" db="EMBL/GenBank/DDBJ databases">
        <authorList>
            <person name="Dong K."/>
        </authorList>
    </citation>
    <scope>NUCLEOTIDE SEQUENCE [LARGE SCALE GENOMIC DNA]</scope>
    <source>
        <strain evidence="6 7">K-1</strain>
    </source>
</reference>
<dbReference type="Pfam" id="PF00702">
    <property type="entry name" value="Hydrolase"/>
    <property type="match status" value="1"/>
</dbReference>
<dbReference type="OrthoDB" id="9797743at2"/>
<dbReference type="InterPro" id="IPR023198">
    <property type="entry name" value="PGP-like_dom2"/>
</dbReference>
<keyword evidence="6" id="KW-0378">Hydrolase</keyword>
<evidence type="ECO:0000256" key="4">
    <source>
        <dbReference type="ARBA" id="ARBA00022842"/>
    </source>
</evidence>
<dbReference type="EMBL" id="VRSX01000001">
    <property type="protein sequence ID" value="TXK15698.1"/>
    <property type="molecule type" value="Genomic_DNA"/>
</dbReference>
<evidence type="ECO:0000256" key="3">
    <source>
        <dbReference type="ARBA" id="ARBA00022723"/>
    </source>
</evidence>
<comment type="caution">
    <text evidence="6">The sequence shown here is derived from an EMBL/GenBank/DDBJ whole genome shotgun (WGS) entry which is preliminary data.</text>
</comment>
<dbReference type="InterPro" id="IPR051600">
    <property type="entry name" value="Beta-PGM-like"/>
</dbReference>
<name>A0A5C8IA57_9MICO</name>
<evidence type="ECO:0000256" key="1">
    <source>
        <dbReference type="ARBA" id="ARBA00001946"/>
    </source>
</evidence>
<evidence type="ECO:0000256" key="5">
    <source>
        <dbReference type="ARBA" id="ARBA00023277"/>
    </source>
</evidence>
<dbReference type="CDD" id="cd07505">
    <property type="entry name" value="HAD_BPGM-like"/>
    <property type="match status" value="1"/>
</dbReference>
<proteinExistence type="inferred from homology"/>
<dbReference type="NCBIfam" id="TIGR01509">
    <property type="entry name" value="HAD-SF-IA-v3"/>
    <property type="match status" value="1"/>
</dbReference>
<keyword evidence="3" id="KW-0479">Metal-binding</keyword>
<comment type="similarity">
    <text evidence="2">Belongs to the HAD-like hydrolase superfamily. CbbY/CbbZ/Gph/YieH family.</text>
</comment>
<keyword evidence="7" id="KW-1185">Reference proteome</keyword>